<organism evidence="2 3">
    <name type="scientific">Capsaspora owczarzaki (strain ATCC 30864)</name>
    <dbReference type="NCBI Taxonomy" id="595528"/>
    <lineage>
        <taxon>Eukaryota</taxon>
        <taxon>Filasterea</taxon>
        <taxon>Capsaspora</taxon>
    </lineage>
</organism>
<dbReference type="AlphaFoldDB" id="A0A0D2U7P1"/>
<reference evidence="3" key="1">
    <citation type="submission" date="2011-02" db="EMBL/GenBank/DDBJ databases">
        <title>The Genome Sequence of Capsaspora owczarzaki ATCC 30864.</title>
        <authorList>
            <person name="Russ C."/>
            <person name="Cuomo C."/>
            <person name="Burger G."/>
            <person name="Gray M.W."/>
            <person name="Holland P.W.H."/>
            <person name="King N."/>
            <person name="Lang F.B.F."/>
            <person name="Roger A.J."/>
            <person name="Ruiz-Trillo I."/>
            <person name="Young S.K."/>
            <person name="Zeng Q."/>
            <person name="Gargeya S."/>
            <person name="Alvarado L."/>
            <person name="Berlin A."/>
            <person name="Chapman S.B."/>
            <person name="Chen Z."/>
            <person name="Freedman E."/>
            <person name="Gellesch M."/>
            <person name="Goldberg J."/>
            <person name="Griggs A."/>
            <person name="Gujja S."/>
            <person name="Heilman E."/>
            <person name="Heiman D."/>
            <person name="Howarth C."/>
            <person name="Mehta T."/>
            <person name="Neiman D."/>
            <person name="Pearson M."/>
            <person name="Roberts A."/>
            <person name="Saif S."/>
            <person name="Shea T."/>
            <person name="Shenoy N."/>
            <person name="Sisk P."/>
            <person name="Stolte C."/>
            <person name="Sykes S."/>
            <person name="White J."/>
            <person name="Yandava C."/>
            <person name="Haas B."/>
            <person name="Nusbaum C."/>
            <person name="Birren B."/>
        </authorList>
    </citation>
    <scope>NUCLEOTIDE SEQUENCE</scope>
    <source>
        <strain evidence="3">ATCC 30864</strain>
    </source>
</reference>
<evidence type="ECO:0000256" key="1">
    <source>
        <dbReference type="SAM" id="Phobius"/>
    </source>
</evidence>
<keyword evidence="1" id="KW-0472">Membrane</keyword>
<name>A0A0D2U7P1_CAPO3</name>
<keyword evidence="3" id="KW-1185">Reference proteome</keyword>
<sequence>MPGGMILENLRCCLICGTIGIIITIIVILTFTSISGELVLLVARRAVALGNQALNDMLRRWHPSEHLGKHVQREARKHVGQDNQIAVKLSLIAYMASSPATRVLDRERIHREYPPAAG</sequence>
<dbReference type="Proteomes" id="UP000008743">
    <property type="component" value="Unassembled WGS sequence"/>
</dbReference>
<proteinExistence type="predicted"/>
<evidence type="ECO:0000313" key="2">
    <source>
        <dbReference type="EMBL" id="KJE91101.1"/>
    </source>
</evidence>
<accession>A0A0D2U7P1</accession>
<gene>
    <name evidence="2" type="ORF">CAOG_009522</name>
</gene>
<evidence type="ECO:0000313" key="3">
    <source>
        <dbReference type="Proteomes" id="UP000008743"/>
    </source>
</evidence>
<keyword evidence="1" id="KW-0812">Transmembrane</keyword>
<dbReference type="InParanoid" id="A0A0D2U7P1"/>
<feature type="transmembrane region" description="Helical" evidence="1">
    <location>
        <begin position="12"/>
        <end position="34"/>
    </location>
</feature>
<protein>
    <submittedName>
        <fullName evidence="2">Uncharacterized protein</fullName>
    </submittedName>
</protein>
<keyword evidence="1" id="KW-1133">Transmembrane helix</keyword>
<dbReference type="EMBL" id="KE346362">
    <property type="protein sequence ID" value="KJE91101.1"/>
    <property type="molecule type" value="Genomic_DNA"/>
</dbReference>